<evidence type="ECO:0000313" key="2">
    <source>
        <dbReference type="EMBL" id="PPQ86276.1"/>
    </source>
</evidence>
<organism evidence="2 3">
    <name type="scientific">Psilocybe cyanescens</name>
    <dbReference type="NCBI Taxonomy" id="93625"/>
    <lineage>
        <taxon>Eukaryota</taxon>
        <taxon>Fungi</taxon>
        <taxon>Dikarya</taxon>
        <taxon>Basidiomycota</taxon>
        <taxon>Agaricomycotina</taxon>
        <taxon>Agaricomycetes</taxon>
        <taxon>Agaricomycetidae</taxon>
        <taxon>Agaricales</taxon>
        <taxon>Agaricineae</taxon>
        <taxon>Strophariaceae</taxon>
        <taxon>Psilocybe</taxon>
    </lineage>
</organism>
<comment type="caution">
    <text evidence="2">The sequence shown here is derived from an EMBL/GenBank/DDBJ whole genome shotgun (WGS) entry which is preliminary data.</text>
</comment>
<protein>
    <submittedName>
        <fullName evidence="2">Uncharacterized protein</fullName>
    </submittedName>
</protein>
<dbReference type="EMBL" id="NHYD01002526">
    <property type="protein sequence ID" value="PPQ86276.1"/>
    <property type="molecule type" value="Genomic_DNA"/>
</dbReference>
<evidence type="ECO:0000313" key="3">
    <source>
        <dbReference type="Proteomes" id="UP000283269"/>
    </source>
</evidence>
<evidence type="ECO:0000256" key="1">
    <source>
        <dbReference type="SAM" id="MobiDB-lite"/>
    </source>
</evidence>
<keyword evidence="3" id="KW-1185">Reference proteome</keyword>
<name>A0A409X697_PSICY</name>
<feature type="region of interest" description="Disordered" evidence="1">
    <location>
        <begin position="20"/>
        <end position="59"/>
    </location>
</feature>
<sequence length="104" mass="11456">MHFAVSVSLSLQPEERMLLRGGSATMLGPDEDTDDDDNEIEDHERKEADANAEEEEEEGKCNAWMIVLGGAFKDFHRCDDWSRSGIKGGIGADVVVHLSMGTVF</sequence>
<dbReference type="AlphaFoldDB" id="A0A409X697"/>
<gene>
    <name evidence="2" type="ORF">CVT25_005518</name>
</gene>
<proteinExistence type="predicted"/>
<dbReference type="InParanoid" id="A0A409X697"/>
<feature type="compositionally biased region" description="Acidic residues" evidence="1">
    <location>
        <begin position="29"/>
        <end position="41"/>
    </location>
</feature>
<reference evidence="2 3" key="1">
    <citation type="journal article" date="2018" name="Evol. Lett.">
        <title>Horizontal gene cluster transfer increased hallucinogenic mushroom diversity.</title>
        <authorList>
            <person name="Reynolds H.T."/>
            <person name="Vijayakumar V."/>
            <person name="Gluck-Thaler E."/>
            <person name="Korotkin H.B."/>
            <person name="Matheny P.B."/>
            <person name="Slot J.C."/>
        </authorList>
    </citation>
    <scope>NUCLEOTIDE SEQUENCE [LARGE SCALE GENOMIC DNA]</scope>
    <source>
        <strain evidence="2 3">2631</strain>
    </source>
</reference>
<accession>A0A409X697</accession>
<dbReference type="Proteomes" id="UP000283269">
    <property type="component" value="Unassembled WGS sequence"/>
</dbReference>